<proteinExistence type="predicted"/>
<dbReference type="AlphaFoldDB" id="A0A061DPL0"/>
<accession>A0A061DPL0</accession>
<name>A0A061DPL0_THECC</name>
<dbReference type="Gramene" id="EOX94026">
    <property type="protein sequence ID" value="EOX94026"/>
    <property type="gene ID" value="TCM_003085"/>
</dbReference>
<protein>
    <submittedName>
        <fullName evidence="1">Uncharacterized protein</fullName>
    </submittedName>
</protein>
<keyword evidence="2" id="KW-1185">Reference proteome</keyword>
<organism evidence="1 2">
    <name type="scientific">Theobroma cacao</name>
    <name type="common">Cacao</name>
    <name type="synonym">Cocoa</name>
    <dbReference type="NCBI Taxonomy" id="3641"/>
    <lineage>
        <taxon>Eukaryota</taxon>
        <taxon>Viridiplantae</taxon>
        <taxon>Streptophyta</taxon>
        <taxon>Embryophyta</taxon>
        <taxon>Tracheophyta</taxon>
        <taxon>Spermatophyta</taxon>
        <taxon>Magnoliopsida</taxon>
        <taxon>eudicotyledons</taxon>
        <taxon>Gunneridae</taxon>
        <taxon>Pentapetalae</taxon>
        <taxon>rosids</taxon>
        <taxon>malvids</taxon>
        <taxon>Malvales</taxon>
        <taxon>Malvaceae</taxon>
        <taxon>Byttnerioideae</taxon>
        <taxon>Theobroma</taxon>
    </lineage>
</organism>
<gene>
    <name evidence="1" type="ORF">TCM_003085</name>
</gene>
<dbReference type="InParanoid" id="A0A061DPL0"/>
<dbReference type="EMBL" id="CM001879">
    <property type="protein sequence ID" value="EOX94026.1"/>
    <property type="molecule type" value="Genomic_DNA"/>
</dbReference>
<reference evidence="1 2" key="1">
    <citation type="journal article" date="2013" name="Genome Biol.">
        <title>The genome sequence of the most widely cultivated cacao type and its use to identify candidate genes regulating pod color.</title>
        <authorList>
            <person name="Motamayor J.C."/>
            <person name="Mockaitis K."/>
            <person name="Schmutz J."/>
            <person name="Haiminen N."/>
            <person name="Iii D.L."/>
            <person name="Cornejo O."/>
            <person name="Findley S.D."/>
            <person name="Zheng P."/>
            <person name="Utro F."/>
            <person name="Royaert S."/>
            <person name="Saski C."/>
            <person name="Jenkins J."/>
            <person name="Podicheti R."/>
            <person name="Zhao M."/>
            <person name="Scheffler B.E."/>
            <person name="Stack J.C."/>
            <person name="Feltus F.A."/>
            <person name="Mustiga G.M."/>
            <person name="Amores F."/>
            <person name="Phillips W."/>
            <person name="Marelli J.P."/>
            <person name="May G.D."/>
            <person name="Shapiro H."/>
            <person name="Ma J."/>
            <person name="Bustamante C.D."/>
            <person name="Schnell R.J."/>
            <person name="Main D."/>
            <person name="Gilbert D."/>
            <person name="Parida L."/>
            <person name="Kuhn D.N."/>
        </authorList>
    </citation>
    <scope>NUCLEOTIDE SEQUENCE [LARGE SCALE GENOMIC DNA]</scope>
    <source>
        <strain evidence="2">cv. Matina 1-6</strain>
    </source>
</reference>
<dbReference type="HOGENOM" id="CLU_2255057_0_0_1"/>
<sequence>MFQLRIAHSTELVEVFCCGYVCRHDVPYELMDARLVHGSRSSKLGCNNRVGSAHADNDDVVIITIVHVRGGQCTCRLVTSKHYRWESEAKLIPPSLLTTIPTGT</sequence>
<evidence type="ECO:0000313" key="2">
    <source>
        <dbReference type="Proteomes" id="UP000026915"/>
    </source>
</evidence>
<dbReference type="Proteomes" id="UP000026915">
    <property type="component" value="Chromosome 1"/>
</dbReference>
<evidence type="ECO:0000313" key="1">
    <source>
        <dbReference type="EMBL" id="EOX94026.1"/>
    </source>
</evidence>